<dbReference type="AlphaFoldDB" id="A0A941BMN3"/>
<dbReference type="EMBL" id="JAGQDD010000016">
    <property type="protein sequence ID" value="MBQ0932449.1"/>
    <property type="molecule type" value="Genomic_DNA"/>
</dbReference>
<evidence type="ECO:0000313" key="2">
    <source>
        <dbReference type="Proteomes" id="UP000676246"/>
    </source>
</evidence>
<name>A0A941BMN3_9BURK</name>
<comment type="caution">
    <text evidence="1">The sequence shown here is derived from an EMBL/GenBank/DDBJ whole genome shotgun (WGS) entry which is preliminary data.</text>
</comment>
<evidence type="ECO:0000313" key="1">
    <source>
        <dbReference type="EMBL" id="MBQ0932449.1"/>
    </source>
</evidence>
<sequence>MHTDARLVPGRVRLLSVQAPEDIEYLVKESEVLTGRSGRTFVIAGADRLVYRVHWQPLTESGGHAAGPLVERLGHQGEVLSRQHLQLWEFLEHSLVEAQAAGQLFTPPVRTTP</sequence>
<keyword evidence="2" id="KW-1185">Reference proteome</keyword>
<organism evidence="1 2">
    <name type="scientific">Ideonella alba</name>
    <dbReference type="NCBI Taxonomy" id="2824118"/>
    <lineage>
        <taxon>Bacteria</taxon>
        <taxon>Pseudomonadati</taxon>
        <taxon>Pseudomonadota</taxon>
        <taxon>Betaproteobacteria</taxon>
        <taxon>Burkholderiales</taxon>
        <taxon>Sphaerotilaceae</taxon>
        <taxon>Ideonella</taxon>
    </lineage>
</organism>
<accession>A0A941BMN3</accession>
<dbReference type="RefSeq" id="WP_210856030.1">
    <property type="nucleotide sequence ID" value="NZ_JAGQDD010000016.1"/>
</dbReference>
<reference evidence="1 2" key="1">
    <citation type="submission" date="2021-04" db="EMBL/GenBank/DDBJ databases">
        <title>The genome sequence of Ideonella sp. 3Y2.</title>
        <authorList>
            <person name="Liu Y."/>
        </authorList>
    </citation>
    <scope>NUCLEOTIDE SEQUENCE [LARGE SCALE GENOMIC DNA]</scope>
    <source>
        <strain evidence="1 2">3Y2</strain>
    </source>
</reference>
<proteinExistence type="predicted"/>
<protein>
    <submittedName>
        <fullName evidence="1">Uncharacterized protein</fullName>
    </submittedName>
</protein>
<dbReference type="Proteomes" id="UP000676246">
    <property type="component" value="Unassembled WGS sequence"/>
</dbReference>
<gene>
    <name evidence="1" type="ORF">KAK03_18380</name>
</gene>